<organism evidence="3 4">
    <name type="scientific">Amborella trichopoda</name>
    <dbReference type="NCBI Taxonomy" id="13333"/>
    <lineage>
        <taxon>Eukaryota</taxon>
        <taxon>Viridiplantae</taxon>
        <taxon>Streptophyta</taxon>
        <taxon>Embryophyta</taxon>
        <taxon>Tracheophyta</taxon>
        <taxon>Spermatophyta</taxon>
        <taxon>Magnoliopsida</taxon>
        <taxon>Amborellales</taxon>
        <taxon>Amborellaceae</taxon>
        <taxon>Amborella</taxon>
    </lineage>
</organism>
<feature type="region of interest" description="Disordered" evidence="2">
    <location>
        <begin position="255"/>
        <end position="282"/>
    </location>
</feature>
<dbReference type="GO" id="GO:0010090">
    <property type="term" value="P:trichome morphogenesis"/>
    <property type="evidence" value="ECO:0007669"/>
    <property type="project" value="EnsemblPlants"/>
</dbReference>
<dbReference type="Pfam" id="PF02458">
    <property type="entry name" value="Transferase"/>
    <property type="match status" value="1"/>
</dbReference>
<dbReference type="EMBL" id="KI397501">
    <property type="protein sequence ID" value="ERM94982.1"/>
    <property type="molecule type" value="Genomic_DNA"/>
</dbReference>
<dbReference type="STRING" id="13333.W1NGQ5"/>
<protein>
    <recommendedName>
        <fullName evidence="5">BAHD acyltransferase DCR</fullName>
    </recommendedName>
</protein>
<dbReference type="GO" id="GO:0016747">
    <property type="term" value="F:acyltransferase activity, transferring groups other than amino-acyl groups"/>
    <property type="evidence" value="ECO:0000318"/>
    <property type="project" value="GO_Central"/>
</dbReference>
<dbReference type="eggNOG" id="ENOG502QUE6">
    <property type="taxonomic scope" value="Eukaryota"/>
</dbReference>
<name>W1NGQ5_AMBTC</name>
<dbReference type="InterPro" id="IPR023213">
    <property type="entry name" value="CAT-like_dom_sf"/>
</dbReference>
<feature type="region of interest" description="Disordered" evidence="2">
    <location>
        <begin position="59"/>
        <end position="98"/>
    </location>
</feature>
<dbReference type="GO" id="GO:0005737">
    <property type="term" value="C:cytoplasm"/>
    <property type="evidence" value="ECO:0000318"/>
    <property type="project" value="GO_Central"/>
</dbReference>
<evidence type="ECO:0000313" key="4">
    <source>
        <dbReference type="Proteomes" id="UP000017836"/>
    </source>
</evidence>
<dbReference type="Gene3D" id="3.30.559.10">
    <property type="entry name" value="Chloramphenicol acetyltransferase-like domain"/>
    <property type="match status" value="2"/>
</dbReference>
<evidence type="ECO:0008006" key="5">
    <source>
        <dbReference type="Google" id="ProtNLM"/>
    </source>
</evidence>
<evidence type="ECO:0000256" key="1">
    <source>
        <dbReference type="ARBA" id="ARBA00022679"/>
    </source>
</evidence>
<dbReference type="OMA" id="WGKPESV"/>
<dbReference type="GO" id="GO:0010143">
    <property type="term" value="P:cutin biosynthetic process"/>
    <property type="evidence" value="ECO:0007669"/>
    <property type="project" value="EnsemblPlants"/>
</dbReference>
<evidence type="ECO:0000313" key="3">
    <source>
        <dbReference type="EMBL" id="ERM94982.1"/>
    </source>
</evidence>
<feature type="compositionally biased region" description="Basic and acidic residues" evidence="2">
    <location>
        <begin position="59"/>
        <end position="71"/>
    </location>
</feature>
<dbReference type="PANTHER" id="PTHR31896:SF76">
    <property type="entry name" value="BAHD ACYLTRANSFERASE DCR"/>
    <property type="match status" value="1"/>
</dbReference>
<keyword evidence="4" id="KW-1185">Reference proteome</keyword>
<dbReference type="KEGG" id="atr:18422981"/>
<dbReference type="Proteomes" id="UP000017836">
    <property type="component" value="Unassembled WGS sequence"/>
</dbReference>
<dbReference type="HOGENOM" id="CLU_014546_3_0_1"/>
<accession>W1NGQ5</accession>
<sequence>MASDNHSVVTIKRKSTIKPDKKAERETIPLVTFDLPYVTFFYNQKLLLFKDFDKRENGERKEPISNGFEEREKDEDEGNGKEPNTTNGGFEERESGGERKKPAEIWFEERVEGLKKKLRDVLGYFFPLSGRLKKAEDGALEIECNDEGVEFVEALGEGIGIEDLSKPEASPLLKLIVPYTGVFNFQGFTLPLLSVQVTKLRDGMALGCAFNHAVLDGNSTWHFMSSWAELSNGYPTPSLLPFHDRTQSRDTRLKLDIPDLNSISPHENGKPPENDDNDNNRGHMRERIFHFSGDAVEAIKSQTNEARDPGAPSKPLSAFQSLSAHVWKAVSKARGLQPGDVSIFTVFVDCRKRIDPPMTDSYFGNLIQGIYSPLTCDALLEGPVQLGAETLQRLIDSHTSKAISQKCEEWEKEPKLYNFRDAGMNCVAVGSSPRFRVYEVDFGWGGPMHVRSGSNNKFDGMVYLYGGSDGARSVDVEITLEEKAMERLEEDPKFLLGIS</sequence>
<dbReference type="Gramene" id="ERM94982">
    <property type="protein sequence ID" value="ERM94982"/>
    <property type="gene ID" value="AMTR_s00009p00223300"/>
</dbReference>
<dbReference type="PANTHER" id="PTHR31896">
    <property type="entry name" value="FAMILY REGULATORY PROTEIN, PUTATIVE (AFU_ORTHOLOGUE AFUA_3G14730)-RELATED"/>
    <property type="match status" value="1"/>
</dbReference>
<proteinExistence type="predicted"/>
<gene>
    <name evidence="3" type="ORF">AMTR_s00009p00223300</name>
</gene>
<dbReference type="InterPro" id="IPR051283">
    <property type="entry name" value="Sec_Metabolite_Acyltrans"/>
</dbReference>
<dbReference type="OrthoDB" id="1862401at2759"/>
<keyword evidence="1" id="KW-0808">Transferase</keyword>
<reference evidence="4" key="1">
    <citation type="journal article" date="2013" name="Science">
        <title>The Amborella genome and the evolution of flowering plants.</title>
        <authorList>
            <consortium name="Amborella Genome Project"/>
        </authorList>
    </citation>
    <scope>NUCLEOTIDE SEQUENCE [LARGE SCALE GENOMIC DNA]</scope>
</reference>
<feature type="compositionally biased region" description="Basic and acidic residues" evidence="2">
    <location>
        <begin position="267"/>
        <end position="282"/>
    </location>
</feature>
<dbReference type="AlphaFoldDB" id="W1NGQ5"/>
<evidence type="ECO:0000256" key="2">
    <source>
        <dbReference type="SAM" id="MobiDB-lite"/>
    </source>
</evidence>